<accession>A0A2T7BIE8</accession>
<feature type="transmembrane region" description="Helical" evidence="1">
    <location>
        <begin position="112"/>
        <end position="137"/>
    </location>
</feature>
<comment type="caution">
    <text evidence="2">The sequence shown here is derived from an EMBL/GenBank/DDBJ whole genome shotgun (WGS) entry which is preliminary data.</text>
</comment>
<name>A0A2T7BIE8_9BACT</name>
<dbReference type="EMBL" id="QCYK01000002">
    <property type="protein sequence ID" value="PUZ26059.1"/>
    <property type="molecule type" value="Genomic_DNA"/>
</dbReference>
<feature type="transmembrane region" description="Helical" evidence="1">
    <location>
        <begin position="158"/>
        <end position="182"/>
    </location>
</feature>
<dbReference type="OrthoDB" id="661748at2"/>
<keyword evidence="1" id="KW-0812">Transmembrane</keyword>
<reference evidence="2 3" key="1">
    <citation type="submission" date="2018-04" db="EMBL/GenBank/DDBJ databases">
        <title>Chitinophaga fuyangensis sp. nov., isolated from soil in a chemical factory.</title>
        <authorList>
            <person name="Chen K."/>
        </authorList>
    </citation>
    <scope>NUCLEOTIDE SEQUENCE [LARGE SCALE GENOMIC DNA]</scope>
    <source>
        <strain evidence="2 3">LY-1</strain>
    </source>
</reference>
<organism evidence="2 3">
    <name type="scientific">Chitinophaga parva</name>
    <dbReference type="NCBI Taxonomy" id="2169414"/>
    <lineage>
        <taxon>Bacteria</taxon>
        <taxon>Pseudomonadati</taxon>
        <taxon>Bacteroidota</taxon>
        <taxon>Chitinophagia</taxon>
        <taxon>Chitinophagales</taxon>
        <taxon>Chitinophagaceae</taxon>
        <taxon>Chitinophaga</taxon>
    </lineage>
</organism>
<feature type="transmembrane region" description="Helical" evidence="1">
    <location>
        <begin position="194"/>
        <end position="212"/>
    </location>
</feature>
<keyword evidence="3" id="KW-1185">Reference proteome</keyword>
<dbReference type="RefSeq" id="WP_108687896.1">
    <property type="nucleotide sequence ID" value="NZ_QCYK01000002.1"/>
</dbReference>
<proteinExistence type="predicted"/>
<evidence type="ECO:0000313" key="2">
    <source>
        <dbReference type="EMBL" id="PUZ26059.1"/>
    </source>
</evidence>
<evidence type="ECO:0000256" key="1">
    <source>
        <dbReference type="SAM" id="Phobius"/>
    </source>
</evidence>
<sequence>MEYMHAHPWMLFFITWSIMLVSMLIMNHQARNFYTLDVVLRQFSIFQLEFPASNKELPNLIQGIYALPEPMRTRSLRALKGQLYTDFLYMPGVYLSIHILCHEVSRTQHGWGFALFTFLSMGQFISWLCDIIENFYLLRKIRRRGPAISRLEHKAYQLMELVKWGLALAGAGLGASMLVYAWLLGTVRAESLRVLGWVIVATVVYGVLNAVFNKQREPDNAALQVK</sequence>
<feature type="transmembrane region" description="Helical" evidence="1">
    <location>
        <begin position="81"/>
        <end position="100"/>
    </location>
</feature>
<dbReference type="AlphaFoldDB" id="A0A2T7BIE8"/>
<dbReference type="Proteomes" id="UP000244450">
    <property type="component" value="Unassembled WGS sequence"/>
</dbReference>
<protein>
    <submittedName>
        <fullName evidence="2">Uncharacterized protein</fullName>
    </submittedName>
</protein>
<keyword evidence="1" id="KW-1133">Transmembrane helix</keyword>
<feature type="transmembrane region" description="Helical" evidence="1">
    <location>
        <begin position="6"/>
        <end position="26"/>
    </location>
</feature>
<evidence type="ECO:0000313" key="3">
    <source>
        <dbReference type="Proteomes" id="UP000244450"/>
    </source>
</evidence>
<keyword evidence="1" id="KW-0472">Membrane</keyword>
<gene>
    <name evidence="2" type="ORF">DCC81_17615</name>
</gene>